<gene>
    <name evidence="3" type="ORF">H8R27_06250</name>
</gene>
<organism evidence="3 4">
    <name type="scientific">Flavobacterium bernardetii</name>
    <dbReference type="NCBI Taxonomy" id="2813823"/>
    <lineage>
        <taxon>Bacteria</taxon>
        <taxon>Pseudomonadati</taxon>
        <taxon>Bacteroidota</taxon>
        <taxon>Flavobacteriia</taxon>
        <taxon>Flavobacteriales</taxon>
        <taxon>Flavobacteriaceae</taxon>
        <taxon>Flavobacterium</taxon>
    </lineage>
</organism>
<evidence type="ECO:0000313" key="4">
    <source>
        <dbReference type="Proteomes" id="UP000605990"/>
    </source>
</evidence>
<name>A0ABR7IXX3_9FLAO</name>
<dbReference type="EMBL" id="JACRUN010000002">
    <property type="protein sequence ID" value="MBC5834484.1"/>
    <property type="molecule type" value="Genomic_DNA"/>
</dbReference>
<feature type="transmembrane region" description="Helical" evidence="1">
    <location>
        <begin position="34"/>
        <end position="54"/>
    </location>
</feature>
<keyword evidence="4" id="KW-1185">Reference proteome</keyword>
<comment type="caution">
    <text evidence="3">The sequence shown here is derived from an EMBL/GenBank/DDBJ whole genome shotgun (WGS) entry which is preliminary data.</text>
</comment>
<accession>A0ABR7IXX3</accession>
<keyword evidence="1" id="KW-0472">Membrane</keyword>
<evidence type="ECO:0000313" key="3">
    <source>
        <dbReference type="EMBL" id="MBC5834484.1"/>
    </source>
</evidence>
<dbReference type="InterPro" id="IPR041208">
    <property type="entry name" value="Cap15"/>
</dbReference>
<dbReference type="Pfam" id="PF18153">
    <property type="entry name" value="Cap15_CD_rec"/>
    <property type="match status" value="1"/>
</dbReference>
<feature type="domain" description="CD-NTase-associated protein 15" evidence="2">
    <location>
        <begin position="67"/>
        <end position="192"/>
    </location>
</feature>
<dbReference type="Proteomes" id="UP000605990">
    <property type="component" value="Unassembled WGS sequence"/>
</dbReference>
<protein>
    <recommendedName>
        <fullName evidence="2">CD-NTase-associated protein 15 domain-containing protein</fullName>
    </recommendedName>
</protein>
<dbReference type="RefSeq" id="WP_166126096.1">
    <property type="nucleotide sequence ID" value="NZ_JAANOQ010000003.1"/>
</dbReference>
<keyword evidence="1" id="KW-1133">Transmembrane helix</keyword>
<feature type="transmembrane region" description="Helical" evidence="1">
    <location>
        <begin position="12"/>
        <end position="28"/>
    </location>
</feature>
<evidence type="ECO:0000256" key="1">
    <source>
        <dbReference type="SAM" id="Phobius"/>
    </source>
</evidence>
<keyword evidence="1" id="KW-0812">Transmembrane</keyword>
<evidence type="ECO:0000259" key="2">
    <source>
        <dbReference type="Pfam" id="PF18153"/>
    </source>
</evidence>
<proteinExistence type="predicted"/>
<sequence length="205" mass="24484">MEKDYFKYYKPNFLIYLIVGLFVLIYSIKKEFVLSISITSLLSVIIFFITQYFWKYSPFKYFFWIEDFSGRYEGKIIYQYNDENGNLKIGVLNHVKIISQSGSRITVYSFTIKSDGKKSSLSVNKGMYVEKTEDEKHFRLIYNYLNEGSLEQDFSPHYGTEIIKIIKKGDDKIIEGNYYTDRKPFQTKGRFEEMKWISNDDNHEF</sequence>
<reference evidence="3 4" key="1">
    <citation type="submission" date="2020-08" db="EMBL/GenBank/DDBJ databases">
        <title>Description of novel Flavobacterium F-408 isolate.</title>
        <authorList>
            <person name="Saticioglu I.B."/>
            <person name="Duman M."/>
            <person name="Altun S."/>
        </authorList>
    </citation>
    <scope>NUCLEOTIDE SEQUENCE [LARGE SCALE GENOMIC DNA]</scope>
    <source>
        <strain evidence="3 4">F-408</strain>
    </source>
</reference>